<keyword evidence="6" id="KW-0560">Oxidoreductase</keyword>
<dbReference type="FunFam" id="3.20.20.70:FF:000262">
    <property type="entry name" value="NADH:flavin oxidoreductase"/>
    <property type="match status" value="1"/>
</dbReference>
<evidence type="ECO:0000256" key="8">
    <source>
        <dbReference type="ARBA" id="ARBA00023014"/>
    </source>
</evidence>
<keyword evidence="4" id="KW-0288">FMN</keyword>
<gene>
    <name evidence="10" type="ORF">E6W39_32270</name>
</gene>
<evidence type="ECO:0000256" key="7">
    <source>
        <dbReference type="ARBA" id="ARBA00023004"/>
    </source>
</evidence>
<dbReference type="Proteomes" id="UP000319103">
    <property type="component" value="Unassembled WGS sequence"/>
</dbReference>
<keyword evidence="7" id="KW-0408">Iron</keyword>
<feature type="domain" description="NADH:flavin oxidoreductase/NADH oxidase N-terminal" evidence="9">
    <location>
        <begin position="24"/>
        <end position="369"/>
    </location>
</feature>
<dbReference type="PANTHER" id="PTHR42917">
    <property type="entry name" value="2,4-DIENOYL-COA REDUCTASE"/>
    <property type="match status" value="1"/>
</dbReference>
<dbReference type="PANTHER" id="PTHR42917:SF2">
    <property type="entry name" value="2,4-DIENOYL-COA REDUCTASE [(2E)-ENOYL-COA-PRODUCING]"/>
    <property type="match status" value="1"/>
</dbReference>
<evidence type="ECO:0000313" key="10">
    <source>
        <dbReference type="EMBL" id="TQF06042.1"/>
    </source>
</evidence>
<dbReference type="AlphaFoldDB" id="A0A540WAP1"/>
<sequence>MPSSSSSSSSSTNSTARATSVLARPFTLGGLTLRNRIVMAPMTREFSPGGVPGADVAEYYARRAAGGAGLIVTEGTYIGHDSAGTSDRVPRFHGEDALAGWSEVAQAVHRAGGKIVPQLWHVGMARAAGAPPVPQAPQLGPSGISIDGSAAGKAMTSQDVDDVIAAFAAGAAAAEARGFDGVELHGAHGYLIDQFLWARTNQRSDGYGGDTASRARFAAEIVAACRQAVSPDFPIIFRFSQWKMGAYEAKIAESPQELDALLTPLAEAGADAFHCSTRRFWLPEFDGSDLNLAGWAKKVSGKATISVGSVGLDVDFTKALFQGERSSATDIAALLDRLERDEFDLVAVGRSMLGDPEWAAKILSGRADELKPFDLRALGTLY</sequence>
<organism evidence="10 11">
    <name type="scientific">Kitasatospora acidiphila</name>
    <dbReference type="NCBI Taxonomy" id="2567942"/>
    <lineage>
        <taxon>Bacteria</taxon>
        <taxon>Bacillati</taxon>
        <taxon>Actinomycetota</taxon>
        <taxon>Actinomycetes</taxon>
        <taxon>Kitasatosporales</taxon>
        <taxon>Streptomycetaceae</taxon>
        <taxon>Kitasatospora</taxon>
    </lineage>
</organism>
<comment type="cofactor">
    <cofactor evidence="1">
        <name>FMN</name>
        <dbReference type="ChEBI" id="CHEBI:58210"/>
    </cofactor>
</comment>
<evidence type="ECO:0000256" key="4">
    <source>
        <dbReference type="ARBA" id="ARBA00022643"/>
    </source>
</evidence>
<dbReference type="EMBL" id="VIGB01000003">
    <property type="protein sequence ID" value="TQF06042.1"/>
    <property type="molecule type" value="Genomic_DNA"/>
</dbReference>
<dbReference type="Pfam" id="PF00724">
    <property type="entry name" value="Oxidored_FMN"/>
    <property type="match status" value="1"/>
</dbReference>
<keyword evidence="5" id="KW-0479">Metal-binding</keyword>
<dbReference type="GO" id="GO:0010181">
    <property type="term" value="F:FMN binding"/>
    <property type="evidence" value="ECO:0007669"/>
    <property type="project" value="InterPro"/>
</dbReference>
<dbReference type="SUPFAM" id="SSF51395">
    <property type="entry name" value="FMN-linked oxidoreductases"/>
    <property type="match status" value="1"/>
</dbReference>
<name>A0A540WAP1_9ACTN</name>
<keyword evidence="8" id="KW-0411">Iron-sulfur</keyword>
<keyword evidence="3" id="KW-0285">Flavoprotein</keyword>
<proteinExistence type="predicted"/>
<dbReference type="InterPro" id="IPR013785">
    <property type="entry name" value="Aldolase_TIM"/>
</dbReference>
<evidence type="ECO:0000256" key="5">
    <source>
        <dbReference type="ARBA" id="ARBA00022723"/>
    </source>
</evidence>
<evidence type="ECO:0000256" key="6">
    <source>
        <dbReference type="ARBA" id="ARBA00023002"/>
    </source>
</evidence>
<evidence type="ECO:0000256" key="3">
    <source>
        <dbReference type="ARBA" id="ARBA00022630"/>
    </source>
</evidence>
<evidence type="ECO:0000313" key="11">
    <source>
        <dbReference type="Proteomes" id="UP000319103"/>
    </source>
</evidence>
<comment type="cofactor">
    <cofactor evidence="2">
        <name>[4Fe-4S] cluster</name>
        <dbReference type="ChEBI" id="CHEBI:49883"/>
    </cofactor>
</comment>
<dbReference type="InterPro" id="IPR051793">
    <property type="entry name" value="NADH:flavin_oxidoreductase"/>
</dbReference>
<evidence type="ECO:0000256" key="2">
    <source>
        <dbReference type="ARBA" id="ARBA00001966"/>
    </source>
</evidence>
<reference evidence="10 11" key="1">
    <citation type="submission" date="2019-06" db="EMBL/GenBank/DDBJ databases">
        <title>Description of Kitasatospora acidophila sp. nov. isolated from pine grove soil, and reclassification of Streptomyces novaecaesareae to Kitasatospora novaeceasareae comb. nov.</title>
        <authorList>
            <person name="Kim M.J."/>
        </authorList>
    </citation>
    <scope>NUCLEOTIDE SEQUENCE [LARGE SCALE GENOMIC DNA]</scope>
    <source>
        <strain evidence="10 11">MMS16-CNU292</strain>
    </source>
</reference>
<dbReference type="GO" id="GO:0046872">
    <property type="term" value="F:metal ion binding"/>
    <property type="evidence" value="ECO:0007669"/>
    <property type="project" value="UniProtKB-KW"/>
</dbReference>
<comment type="caution">
    <text evidence="10">The sequence shown here is derived from an EMBL/GenBank/DDBJ whole genome shotgun (WGS) entry which is preliminary data.</text>
</comment>
<protein>
    <submittedName>
        <fullName evidence="10">NADH:flavin oxidoreductase</fullName>
    </submittedName>
</protein>
<dbReference type="GO" id="GO:0016491">
    <property type="term" value="F:oxidoreductase activity"/>
    <property type="evidence" value="ECO:0007669"/>
    <property type="project" value="UniProtKB-KW"/>
</dbReference>
<evidence type="ECO:0000256" key="1">
    <source>
        <dbReference type="ARBA" id="ARBA00001917"/>
    </source>
</evidence>
<dbReference type="RefSeq" id="WP_141636490.1">
    <property type="nucleotide sequence ID" value="NZ_VIGB01000003.1"/>
</dbReference>
<dbReference type="GO" id="GO:0051536">
    <property type="term" value="F:iron-sulfur cluster binding"/>
    <property type="evidence" value="ECO:0007669"/>
    <property type="project" value="UniProtKB-KW"/>
</dbReference>
<dbReference type="OrthoDB" id="3169239at2"/>
<dbReference type="CDD" id="cd04747">
    <property type="entry name" value="OYE_like_5_FMN"/>
    <property type="match status" value="1"/>
</dbReference>
<dbReference type="InterPro" id="IPR001155">
    <property type="entry name" value="OxRdtase_FMN_N"/>
</dbReference>
<accession>A0A540WAP1</accession>
<dbReference type="Gene3D" id="3.20.20.70">
    <property type="entry name" value="Aldolase class I"/>
    <property type="match status" value="1"/>
</dbReference>
<keyword evidence="11" id="KW-1185">Reference proteome</keyword>
<evidence type="ECO:0000259" key="9">
    <source>
        <dbReference type="Pfam" id="PF00724"/>
    </source>
</evidence>